<protein>
    <submittedName>
        <fullName evidence="1">Uncharacterized protein</fullName>
    </submittedName>
</protein>
<name>A0AAV6VZ93_9ARAC</name>
<dbReference type="Proteomes" id="UP000827092">
    <property type="component" value="Unassembled WGS sequence"/>
</dbReference>
<dbReference type="EMBL" id="JAFNEN010000002">
    <property type="protein sequence ID" value="KAG8201945.1"/>
    <property type="molecule type" value="Genomic_DNA"/>
</dbReference>
<sequence length="73" mass="7941">MVKDQLRSSPSERTTTVGFIYHASAPRRLVAASSSTRVARSPNPSNDEIAHPSYFLPKCSLGESNAFLTSRMG</sequence>
<gene>
    <name evidence="1" type="ORF">JTE90_027421</name>
</gene>
<evidence type="ECO:0000313" key="2">
    <source>
        <dbReference type="Proteomes" id="UP000827092"/>
    </source>
</evidence>
<accession>A0AAV6VZ93</accession>
<proteinExistence type="predicted"/>
<reference evidence="1 2" key="1">
    <citation type="journal article" date="2022" name="Nat. Ecol. Evol.">
        <title>A masculinizing supergene underlies an exaggerated male reproductive morph in a spider.</title>
        <authorList>
            <person name="Hendrickx F."/>
            <person name="De Corte Z."/>
            <person name="Sonet G."/>
            <person name="Van Belleghem S.M."/>
            <person name="Kostlbacher S."/>
            <person name="Vangestel C."/>
        </authorList>
    </citation>
    <scope>NUCLEOTIDE SEQUENCE [LARGE SCALE GENOMIC DNA]</scope>
    <source>
        <strain evidence="1">W744_W776</strain>
    </source>
</reference>
<organism evidence="1 2">
    <name type="scientific">Oedothorax gibbosus</name>
    <dbReference type="NCBI Taxonomy" id="931172"/>
    <lineage>
        <taxon>Eukaryota</taxon>
        <taxon>Metazoa</taxon>
        <taxon>Ecdysozoa</taxon>
        <taxon>Arthropoda</taxon>
        <taxon>Chelicerata</taxon>
        <taxon>Arachnida</taxon>
        <taxon>Araneae</taxon>
        <taxon>Araneomorphae</taxon>
        <taxon>Entelegynae</taxon>
        <taxon>Araneoidea</taxon>
        <taxon>Linyphiidae</taxon>
        <taxon>Erigoninae</taxon>
        <taxon>Oedothorax</taxon>
    </lineage>
</organism>
<comment type="caution">
    <text evidence="1">The sequence shown here is derived from an EMBL/GenBank/DDBJ whole genome shotgun (WGS) entry which is preliminary data.</text>
</comment>
<keyword evidence="2" id="KW-1185">Reference proteome</keyword>
<evidence type="ECO:0000313" key="1">
    <source>
        <dbReference type="EMBL" id="KAG8201945.1"/>
    </source>
</evidence>
<dbReference type="AlphaFoldDB" id="A0AAV6VZ93"/>